<dbReference type="InterPro" id="IPR013162">
    <property type="entry name" value="CD80_C2-set"/>
</dbReference>
<dbReference type="InterPro" id="IPR036179">
    <property type="entry name" value="Ig-like_dom_sf"/>
</dbReference>
<feature type="domain" description="Ig-like" evidence="8">
    <location>
        <begin position="420"/>
        <end position="500"/>
    </location>
</feature>
<protein>
    <recommendedName>
        <fullName evidence="8">Ig-like domain-containing protein</fullName>
    </recommendedName>
</protein>
<dbReference type="InterPro" id="IPR013783">
    <property type="entry name" value="Ig-like_fold"/>
</dbReference>
<dbReference type="InterPro" id="IPR003598">
    <property type="entry name" value="Ig_sub2"/>
</dbReference>
<proteinExistence type="predicted"/>
<accession>A0ABD3TME2</accession>
<sequence length="859" mass="95823">MRGSPVRANCTLTGSAQDVTILFSFSAVWPDLVRCVPNMNLCLPTSYPVMEPVFYKFWTGSNSAWIDILSLDRIRDQAIWGCLLGNQTTLGTINLTVFTSPKGVKYVQPILPDIDLGQESVTLICETGSCSYPAPQISWYYLNNQQQNVRYDVSEGSMVNNASACDQLEAIYTSTLHLTRGTTFQGNIDFKTKFACGMQHQSLDADIIYSEFSNYVTFAVYVSSVTLIPGNSSITLLEGDQMIIKCVTSPSRPRPHIRWWVGNEIKTDIIKESVSNSANLIIMESEISLILNRSYRNRLLYCDTSVPEQGTWISSMKSQINVWYPPSVPVVLVYNESFPWLENRTGTLECYISEPGNPAASVTWASTKGKPDGLGHLILENLTASHNGLAVKCILSNNFTVIKYLVVESLVRNLEVEYTPKIQFVPNQTNVTVNETRDLHVTCISDGNPTPYVEWSNLNSSNVLYMQNISRHDSRTYVCIAKSNSTNNGHIPLQSEKQLQLTVQFAPEISVKVTPSIVDVNSDVRIECSAHGEPSSYKFYDWTHKLGDTKLRYIEGIVESQSISAVRLQNITIEDMGTYTCSVDNGIKGPNGGIVQSVEAQIDVVGVPVTFVTDTFFREINMPASIKIPFFSHPIIIAAEFFRIQNNTPIASDTDTQVYLIEANISTVFRNTDVVLQGMKAVLDFRSLKESDFGQYTLVLSNSKGNATIIVHLNALVEGTPQMLGIPVAGIAGGVSAGFVLILVMGLGIILWRRSQQKMQNNDKNDVVREHKERSVKHDTASGQDYEGLHLNRDEASPYLQFNDIKLEENRNTNTRPPENDSYETLHSYSNNDIQLYTSLKIPKTSKGSEKMYENTQIQ</sequence>
<feature type="domain" description="Ig-like" evidence="8">
    <location>
        <begin position="326"/>
        <end position="398"/>
    </location>
</feature>
<dbReference type="InterPro" id="IPR003599">
    <property type="entry name" value="Ig_sub"/>
</dbReference>
<dbReference type="SMART" id="SM00408">
    <property type="entry name" value="IGc2"/>
    <property type="match status" value="2"/>
</dbReference>
<evidence type="ECO:0000256" key="5">
    <source>
        <dbReference type="ARBA" id="ARBA00023319"/>
    </source>
</evidence>
<dbReference type="SMART" id="SM00409">
    <property type="entry name" value="IG"/>
    <property type="match status" value="3"/>
</dbReference>
<feature type="compositionally biased region" description="Basic and acidic residues" evidence="6">
    <location>
        <begin position="761"/>
        <end position="780"/>
    </location>
</feature>
<keyword evidence="10" id="KW-1185">Reference proteome</keyword>
<dbReference type="PANTHER" id="PTHR11640:SF31">
    <property type="entry name" value="IRREGULAR CHIASM C-ROUGHEST PROTEIN-RELATED"/>
    <property type="match status" value="1"/>
</dbReference>
<feature type="region of interest" description="Disordered" evidence="6">
    <location>
        <begin position="760"/>
        <end position="790"/>
    </location>
</feature>
<evidence type="ECO:0000313" key="10">
    <source>
        <dbReference type="Proteomes" id="UP001634394"/>
    </source>
</evidence>
<dbReference type="GO" id="GO:0016020">
    <property type="term" value="C:membrane"/>
    <property type="evidence" value="ECO:0007669"/>
    <property type="project" value="UniProtKB-SubCell"/>
</dbReference>
<evidence type="ECO:0000256" key="6">
    <source>
        <dbReference type="SAM" id="MobiDB-lite"/>
    </source>
</evidence>
<dbReference type="AlphaFoldDB" id="A0ABD3TME2"/>
<feature type="domain" description="Ig-like" evidence="8">
    <location>
        <begin position="101"/>
        <end position="213"/>
    </location>
</feature>
<name>A0ABD3TME2_SINWO</name>
<keyword evidence="2 7" id="KW-0472">Membrane</keyword>
<dbReference type="PANTHER" id="PTHR11640">
    <property type="entry name" value="NEPHRIN"/>
    <property type="match status" value="1"/>
</dbReference>
<keyword evidence="7" id="KW-1133">Transmembrane helix</keyword>
<dbReference type="Pfam" id="PF08205">
    <property type="entry name" value="C2-set_2"/>
    <property type="match status" value="1"/>
</dbReference>
<dbReference type="EMBL" id="JBJQND010000018">
    <property type="protein sequence ID" value="KAL3837258.1"/>
    <property type="molecule type" value="Genomic_DNA"/>
</dbReference>
<feature type="domain" description="Ig-like" evidence="8">
    <location>
        <begin position="507"/>
        <end position="601"/>
    </location>
</feature>
<evidence type="ECO:0000256" key="2">
    <source>
        <dbReference type="ARBA" id="ARBA00023136"/>
    </source>
</evidence>
<evidence type="ECO:0000256" key="4">
    <source>
        <dbReference type="ARBA" id="ARBA00023180"/>
    </source>
</evidence>
<dbReference type="SUPFAM" id="SSF48726">
    <property type="entry name" value="Immunoglobulin"/>
    <property type="match status" value="3"/>
</dbReference>
<feature type="transmembrane region" description="Helical" evidence="7">
    <location>
        <begin position="724"/>
        <end position="752"/>
    </location>
</feature>
<keyword evidence="3" id="KW-1015">Disulfide bond</keyword>
<dbReference type="Gene3D" id="2.60.40.10">
    <property type="entry name" value="Immunoglobulins"/>
    <property type="match status" value="3"/>
</dbReference>
<comment type="subcellular location">
    <subcellularLocation>
        <location evidence="1">Membrane</location>
        <topology evidence="1">Single-pass type I membrane protein</topology>
    </subcellularLocation>
</comment>
<dbReference type="InterPro" id="IPR007110">
    <property type="entry name" value="Ig-like_dom"/>
</dbReference>
<evidence type="ECO:0000313" key="9">
    <source>
        <dbReference type="EMBL" id="KAL3837258.1"/>
    </source>
</evidence>
<keyword evidence="5" id="KW-0393">Immunoglobulin domain</keyword>
<dbReference type="InterPro" id="IPR051275">
    <property type="entry name" value="Cell_adhesion_signaling"/>
</dbReference>
<dbReference type="Pfam" id="PF13927">
    <property type="entry name" value="Ig_3"/>
    <property type="match status" value="2"/>
</dbReference>
<gene>
    <name evidence="9" type="ORF">ACJMK2_022626</name>
</gene>
<evidence type="ECO:0000259" key="8">
    <source>
        <dbReference type="PROSITE" id="PS50835"/>
    </source>
</evidence>
<reference evidence="9 10" key="1">
    <citation type="submission" date="2024-11" db="EMBL/GenBank/DDBJ databases">
        <title>Chromosome-level genome assembly of the freshwater bivalve Anodonta woodiana.</title>
        <authorList>
            <person name="Chen X."/>
        </authorList>
    </citation>
    <scope>NUCLEOTIDE SEQUENCE [LARGE SCALE GENOMIC DNA]</scope>
    <source>
        <strain evidence="9">MN2024</strain>
        <tissue evidence="9">Gills</tissue>
    </source>
</reference>
<comment type="caution">
    <text evidence="9">The sequence shown here is derived from an EMBL/GenBank/DDBJ whole genome shotgun (WGS) entry which is preliminary data.</text>
</comment>
<evidence type="ECO:0000256" key="1">
    <source>
        <dbReference type="ARBA" id="ARBA00004479"/>
    </source>
</evidence>
<dbReference type="Proteomes" id="UP001634394">
    <property type="component" value="Unassembled WGS sequence"/>
</dbReference>
<evidence type="ECO:0000256" key="7">
    <source>
        <dbReference type="SAM" id="Phobius"/>
    </source>
</evidence>
<dbReference type="CDD" id="cd00096">
    <property type="entry name" value="Ig"/>
    <property type="match status" value="1"/>
</dbReference>
<feature type="domain" description="Ig-like" evidence="8">
    <location>
        <begin position="223"/>
        <end position="321"/>
    </location>
</feature>
<keyword evidence="4" id="KW-0325">Glycoprotein</keyword>
<dbReference type="PROSITE" id="PS50835">
    <property type="entry name" value="IG_LIKE"/>
    <property type="match status" value="5"/>
</dbReference>
<organism evidence="9 10">
    <name type="scientific">Sinanodonta woodiana</name>
    <name type="common">Chinese pond mussel</name>
    <name type="synonym">Anodonta woodiana</name>
    <dbReference type="NCBI Taxonomy" id="1069815"/>
    <lineage>
        <taxon>Eukaryota</taxon>
        <taxon>Metazoa</taxon>
        <taxon>Spiralia</taxon>
        <taxon>Lophotrochozoa</taxon>
        <taxon>Mollusca</taxon>
        <taxon>Bivalvia</taxon>
        <taxon>Autobranchia</taxon>
        <taxon>Heteroconchia</taxon>
        <taxon>Palaeoheterodonta</taxon>
        <taxon>Unionida</taxon>
        <taxon>Unionoidea</taxon>
        <taxon>Unionidae</taxon>
        <taxon>Unioninae</taxon>
        <taxon>Sinanodonta</taxon>
    </lineage>
</organism>
<evidence type="ECO:0000256" key="3">
    <source>
        <dbReference type="ARBA" id="ARBA00023157"/>
    </source>
</evidence>
<keyword evidence="7" id="KW-0812">Transmembrane</keyword>